<protein>
    <submittedName>
        <fullName evidence="2">Secreted protein</fullName>
    </submittedName>
</protein>
<evidence type="ECO:0000256" key="1">
    <source>
        <dbReference type="SAM" id="SignalP"/>
    </source>
</evidence>
<name>F4R4U8_MELLP</name>
<dbReference type="HOGENOM" id="CLU_1518189_0_0_1"/>
<keyword evidence="1" id="KW-0732">Signal</keyword>
<keyword evidence="3" id="KW-1185">Reference proteome</keyword>
<proteinExistence type="predicted"/>
<dbReference type="GeneID" id="18932502"/>
<dbReference type="KEGG" id="mlr:MELLADRAFT_73889"/>
<evidence type="ECO:0000313" key="2">
    <source>
        <dbReference type="EMBL" id="EGG12938.1"/>
    </source>
</evidence>
<accession>F4R4U8</accession>
<dbReference type="EMBL" id="GL883090">
    <property type="protein sequence ID" value="EGG12938.1"/>
    <property type="molecule type" value="Genomic_DNA"/>
</dbReference>
<dbReference type="InParanoid" id="F4R4U8"/>
<feature type="chain" id="PRO_5003321345" evidence="1">
    <location>
        <begin position="20"/>
        <end position="177"/>
    </location>
</feature>
<evidence type="ECO:0000313" key="3">
    <source>
        <dbReference type="Proteomes" id="UP000001072"/>
    </source>
</evidence>
<gene>
    <name evidence="2" type="ORF">MELLADRAFT_73889</name>
</gene>
<dbReference type="VEuPathDB" id="FungiDB:MELLADRAFT_73889"/>
<dbReference type="AlphaFoldDB" id="F4R4U8"/>
<reference evidence="3" key="1">
    <citation type="journal article" date="2011" name="Proc. Natl. Acad. Sci. U.S.A.">
        <title>Obligate biotrophy features unraveled by the genomic analysis of rust fungi.</title>
        <authorList>
            <person name="Duplessis S."/>
            <person name="Cuomo C.A."/>
            <person name="Lin Y.-C."/>
            <person name="Aerts A."/>
            <person name="Tisserant E."/>
            <person name="Veneault-Fourrey C."/>
            <person name="Joly D.L."/>
            <person name="Hacquard S."/>
            <person name="Amselem J."/>
            <person name="Cantarel B.L."/>
            <person name="Chiu R."/>
            <person name="Coutinho P.M."/>
            <person name="Feau N."/>
            <person name="Field M."/>
            <person name="Frey P."/>
            <person name="Gelhaye E."/>
            <person name="Goldberg J."/>
            <person name="Grabherr M.G."/>
            <person name="Kodira C.D."/>
            <person name="Kohler A."/>
            <person name="Kuees U."/>
            <person name="Lindquist E.A."/>
            <person name="Lucas S.M."/>
            <person name="Mago R."/>
            <person name="Mauceli E."/>
            <person name="Morin E."/>
            <person name="Murat C."/>
            <person name="Pangilinan J.L."/>
            <person name="Park R."/>
            <person name="Pearson M."/>
            <person name="Quesneville H."/>
            <person name="Rouhier N."/>
            <person name="Sakthikumar S."/>
            <person name="Salamov A.A."/>
            <person name="Schmutz J."/>
            <person name="Selles B."/>
            <person name="Shapiro H."/>
            <person name="Tanguay P."/>
            <person name="Tuskan G.A."/>
            <person name="Henrissat B."/>
            <person name="Van de Peer Y."/>
            <person name="Rouze P."/>
            <person name="Ellis J.G."/>
            <person name="Dodds P.N."/>
            <person name="Schein J.E."/>
            <person name="Zhong S."/>
            <person name="Hamelin R.C."/>
            <person name="Grigoriev I.V."/>
            <person name="Szabo L.J."/>
            <person name="Martin F."/>
        </authorList>
    </citation>
    <scope>NUCLEOTIDE SEQUENCE [LARGE SCALE GENOMIC DNA]</scope>
    <source>
        <strain evidence="3">98AG31 / pathotype 3-4-7</strain>
    </source>
</reference>
<feature type="signal peptide" evidence="1">
    <location>
        <begin position="1"/>
        <end position="19"/>
    </location>
</feature>
<organism evidence="3">
    <name type="scientific">Melampsora larici-populina (strain 98AG31 / pathotype 3-4-7)</name>
    <name type="common">Poplar leaf rust fungus</name>
    <dbReference type="NCBI Taxonomy" id="747676"/>
    <lineage>
        <taxon>Eukaryota</taxon>
        <taxon>Fungi</taxon>
        <taxon>Dikarya</taxon>
        <taxon>Basidiomycota</taxon>
        <taxon>Pucciniomycotina</taxon>
        <taxon>Pucciniomycetes</taxon>
        <taxon>Pucciniales</taxon>
        <taxon>Melampsoraceae</taxon>
        <taxon>Melampsora</taxon>
    </lineage>
</organism>
<sequence>MTRIFTLLPLVLSPFLIGAFNWRNGFQFLDNPAVTNSPCTKEEIQGFIGDVFTGFDNRRVDDVFDRMDSEVIFKSPVCPGGIRPTRIAMAAFMPGKVLSTEIGTLYCESPSTAKERNGKTVKVAIVGAVAAKPDHHNVLYARITLGRDNQNKIKVLEYEELEPPSAQNDFPPECTQQ</sequence>
<dbReference type="Proteomes" id="UP000001072">
    <property type="component" value="Unassembled WGS sequence"/>
</dbReference>
<dbReference type="RefSeq" id="XP_007403876.1">
    <property type="nucleotide sequence ID" value="XM_007403814.1"/>
</dbReference>